<gene>
    <name evidence="1" type="ORF">FRD01_22170</name>
</gene>
<sequence length="560" mass="61677">MGFFDKIKNFVGGHGVTVHITELEGGAPKSVNFQLSQSVLKGTFEVHTTNDVEILSYNYRMTAHLEDEGMPRSVVVAEGEIEGKEASAGEVIKHSFALGGIDLAGAMARLDLDADAPVIDPRVLIEFAVTADVKGTPMDASAKETILVVDDEPAQEAAPSQPAAVESRPWDFKERIDAMMAALEACDSTLVRVAEIGEPVSQQEIDEVHAKIGYELDPRFLDFFRAANGIRVIWVTSYFDQHDDPIDHYHAQVEMNTCGRINVPRLSELFEQPGYLFGWDYCQPKEHTQPCLGGWDEFALRSALRNIDDFEQTNNDSSYRLLGLVQSERYPDPPVLLTDDYAAALSDGHPMLARDYLAFVIATLGRPQERYQRLRSRGFSKNHALFVPNPGWLDVVPEPAKILAVMHDQVSLEENQAVHAILEDVSTQNGVPVEKSAYASYNETPAGPPRVASTDPLEGMRVADPDPDWANYLQGLDTQLIMPLYDESHYTIKEPVSNEAALAQLIGQPVKAKTQYGTEIGCLIKVENGAGTLFNAGQGYMGTSGFQIDGSEIGRAWYLS</sequence>
<name>A0A5B8XWH0_9DELT</name>
<dbReference type="OrthoDB" id="65220at2"/>
<reference evidence="1 2" key="1">
    <citation type="submission" date="2019-08" db="EMBL/GenBank/DDBJ databases">
        <authorList>
            <person name="Liang Q."/>
        </authorList>
    </citation>
    <scope>NUCLEOTIDE SEQUENCE [LARGE SCALE GENOMIC DNA]</scope>
    <source>
        <strain evidence="1 2">V1718</strain>
    </source>
</reference>
<evidence type="ECO:0000313" key="2">
    <source>
        <dbReference type="Proteomes" id="UP000321595"/>
    </source>
</evidence>
<keyword evidence="2" id="KW-1185">Reference proteome</keyword>
<proteinExistence type="predicted"/>
<protein>
    <submittedName>
        <fullName evidence="1">SMI1/KNR4 family protein</fullName>
    </submittedName>
</protein>
<dbReference type="Proteomes" id="UP000321595">
    <property type="component" value="Chromosome"/>
</dbReference>
<dbReference type="EMBL" id="CP042467">
    <property type="protein sequence ID" value="QED29890.1"/>
    <property type="molecule type" value="Genomic_DNA"/>
</dbReference>
<organism evidence="1 2">
    <name type="scientific">Microvenator marinus</name>
    <dbReference type="NCBI Taxonomy" id="2600177"/>
    <lineage>
        <taxon>Bacteria</taxon>
        <taxon>Deltaproteobacteria</taxon>
        <taxon>Bradymonadales</taxon>
        <taxon>Microvenatoraceae</taxon>
        <taxon>Microvenator</taxon>
    </lineage>
</organism>
<dbReference type="RefSeq" id="WP_146963123.1">
    <property type="nucleotide sequence ID" value="NZ_CP042467.1"/>
</dbReference>
<accession>A0A5B8XWH0</accession>
<evidence type="ECO:0000313" key="1">
    <source>
        <dbReference type="EMBL" id="QED29890.1"/>
    </source>
</evidence>
<dbReference type="KEGG" id="bbae:FRD01_22170"/>
<dbReference type="AlphaFoldDB" id="A0A5B8XWH0"/>